<accession>A0A3M7S4S2</accession>
<sequence>MALDLTWDLRLLNNFGFNQNAKILLALIQFLINKFLQVHFQSLYCLILNSFAHEIMIFMI</sequence>
<proteinExistence type="predicted"/>
<reference evidence="1 2" key="1">
    <citation type="journal article" date="2018" name="Sci. Rep.">
        <title>Genomic signatures of local adaptation to the degree of environmental predictability in rotifers.</title>
        <authorList>
            <person name="Franch-Gras L."/>
            <person name="Hahn C."/>
            <person name="Garcia-Roger E.M."/>
            <person name="Carmona M.J."/>
            <person name="Serra M."/>
            <person name="Gomez A."/>
        </authorList>
    </citation>
    <scope>NUCLEOTIDE SEQUENCE [LARGE SCALE GENOMIC DNA]</scope>
    <source>
        <strain evidence="1">HYR1</strain>
    </source>
</reference>
<comment type="caution">
    <text evidence="1">The sequence shown here is derived from an EMBL/GenBank/DDBJ whole genome shotgun (WGS) entry which is preliminary data.</text>
</comment>
<organism evidence="1 2">
    <name type="scientific">Brachionus plicatilis</name>
    <name type="common">Marine rotifer</name>
    <name type="synonym">Brachionus muelleri</name>
    <dbReference type="NCBI Taxonomy" id="10195"/>
    <lineage>
        <taxon>Eukaryota</taxon>
        <taxon>Metazoa</taxon>
        <taxon>Spiralia</taxon>
        <taxon>Gnathifera</taxon>
        <taxon>Rotifera</taxon>
        <taxon>Eurotatoria</taxon>
        <taxon>Monogononta</taxon>
        <taxon>Pseudotrocha</taxon>
        <taxon>Ploima</taxon>
        <taxon>Brachionidae</taxon>
        <taxon>Brachionus</taxon>
    </lineage>
</organism>
<protein>
    <submittedName>
        <fullName evidence="1">Uncharacterized protein</fullName>
    </submittedName>
</protein>
<evidence type="ECO:0000313" key="1">
    <source>
        <dbReference type="EMBL" id="RNA30679.1"/>
    </source>
</evidence>
<name>A0A3M7S4S2_BRAPC</name>
<evidence type="ECO:0000313" key="2">
    <source>
        <dbReference type="Proteomes" id="UP000276133"/>
    </source>
</evidence>
<dbReference type="AlphaFoldDB" id="A0A3M7S4S2"/>
<dbReference type="Proteomes" id="UP000276133">
    <property type="component" value="Unassembled WGS sequence"/>
</dbReference>
<gene>
    <name evidence="1" type="ORF">BpHYR1_018724</name>
</gene>
<dbReference type="EMBL" id="REGN01002057">
    <property type="protein sequence ID" value="RNA30679.1"/>
    <property type="molecule type" value="Genomic_DNA"/>
</dbReference>
<keyword evidence="2" id="KW-1185">Reference proteome</keyword>